<dbReference type="AlphaFoldDB" id="A0A9N9GDY6"/>
<keyword evidence="1" id="KW-0238">DNA-binding</keyword>
<dbReference type="InterPro" id="IPR009057">
    <property type="entry name" value="Homeodomain-like_sf"/>
</dbReference>
<reference evidence="3" key="1">
    <citation type="submission" date="2021-06" db="EMBL/GenBank/DDBJ databases">
        <authorList>
            <person name="Kallberg Y."/>
            <person name="Tangrot J."/>
            <person name="Rosling A."/>
        </authorList>
    </citation>
    <scope>NUCLEOTIDE SEQUENCE</scope>
    <source>
        <strain evidence="3">MA453B</strain>
    </source>
</reference>
<dbReference type="Proteomes" id="UP000789405">
    <property type="component" value="Unassembled WGS sequence"/>
</dbReference>
<dbReference type="SMART" id="SM00674">
    <property type="entry name" value="CENPB"/>
    <property type="match status" value="1"/>
</dbReference>
<dbReference type="PROSITE" id="PS51253">
    <property type="entry name" value="HTH_CENPB"/>
    <property type="match status" value="1"/>
</dbReference>
<gene>
    <name evidence="3" type="ORF">DERYTH_LOCUS7363</name>
</gene>
<dbReference type="Gene3D" id="1.10.10.60">
    <property type="entry name" value="Homeodomain-like"/>
    <property type="match status" value="1"/>
</dbReference>
<evidence type="ECO:0000256" key="1">
    <source>
        <dbReference type="ARBA" id="ARBA00023125"/>
    </source>
</evidence>
<accession>A0A9N9GDY6</accession>
<dbReference type="GO" id="GO:0003677">
    <property type="term" value="F:DNA binding"/>
    <property type="evidence" value="ECO:0007669"/>
    <property type="project" value="UniProtKB-KW"/>
</dbReference>
<organism evidence="3 4">
    <name type="scientific">Dentiscutata erythropus</name>
    <dbReference type="NCBI Taxonomy" id="1348616"/>
    <lineage>
        <taxon>Eukaryota</taxon>
        <taxon>Fungi</taxon>
        <taxon>Fungi incertae sedis</taxon>
        <taxon>Mucoromycota</taxon>
        <taxon>Glomeromycotina</taxon>
        <taxon>Glomeromycetes</taxon>
        <taxon>Diversisporales</taxon>
        <taxon>Gigasporaceae</taxon>
        <taxon>Dentiscutata</taxon>
    </lineage>
</organism>
<dbReference type="PANTHER" id="PTHR19303:SF73">
    <property type="entry name" value="PROTEIN PDC2"/>
    <property type="match status" value="1"/>
</dbReference>
<dbReference type="EMBL" id="CAJVPY010003572">
    <property type="protein sequence ID" value="CAG8595337.1"/>
    <property type="molecule type" value="Genomic_DNA"/>
</dbReference>
<name>A0A9N9GDY6_9GLOM</name>
<evidence type="ECO:0000313" key="4">
    <source>
        <dbReference type="Proteomes" id="UP000789405"/>
    </source>
</evidence>
<dbReference type="InterPro" id="IPR050863">
    <property type="entry name" value="CenT-Element_Derived"/>
</dbReference>
<dbReference type="OrthoDB" id="2433378at2759"/>
<sequence>MSSKKQVKKTTLSNKQRTVQHLDLENALLEWVLQNQDNFIISDGILIEKAKTFAKLLKIPESNFKFSYRWLFKFKKKHGLEQLKKHGEDASVDDNQVTIAISQLREVLKEYNLKDIYNMDETGLFYRLSVMYESSSKACMMTVLFQAWLKEFDVKMANRKYESGNDDKLNVLNAIKFIVQVCNCFWHTGTLPVIQNNEEPTNDNDDELIEEMKADIEALNFRNAIDLENYINYPEEEDTNEILDNQEILTLVTNIEPEDLNDDNSEDKDDSREIPLIVYHEALNAIKVLNQHLIQQNLSDKAQLDHILALLNLQKTIRKSRRTIFKQVNLEAFFQVDN</sequence>
<dbReference type="Pfam" id="PF03221">
    <property type="entry name" value="HTH_Tnp_Tc5"/>
    <property type="match status" value="1"/>
</dbReference>
<dbReference type="InterPro" id="IPR006600">
    <property type="entry name" value="HTH_CenpB_DNA-bd_dom"/>
</dbReference>
<evidence type="ECO:0000259" key="2">
    <source>
        <dbReference type="PROSITE" id="PS51253"/>
    </source>
</evidence>
<feature type="domain" description="HTH CENPB-type" evidence="2">
    <location>
        <begin position="12"/>
        <end position="84"/>
    </location>
</feature>
<evidence type="ECO:0000313" key="3">
    <source>
        <dbReference type="EMBL" id="CAG8595337.1"/>
    </source>
</evidence>
<protein>
    <submittedName>
        <fullName evidence="3">7626_t:CDS:1</fullName>
    </submittedName>
</protein>
<dbReference type="SUPFAM" id="SSF46689">
    <property type="entry name" value="Homeodomain-like"/>
    <property type="match status" value="1"/>
</dbReference>
<dbReference type="GO" id="GO:0005634">
    <property type="term" value="C:nucleus"/>
    <property type="evidence" value="ECO:0007669"/>
    <property type="project" value="TreeGrafter"/>
</dbReference>
<dbReference type="PANTHER" id="PTHR19303">
    <property type="entry name" value="TRANSPOSON"/>
    <property type="match status" value="1"/>
</dbReference>
<comment type="caution">
    <text evidence="3">The sequence shown here is derived from an EMBL/GenBank/DDBJ whole genome shotgun (WGS) entry which is preliminary data.</text>
</comment>
<keyword evidence="4" id="KW-1185">Reference proteome</keyword>
<proteinExistence type="predicted"/>